<evidence type="ECO:0000313" key="1">
    <source>
        <dbReference type="EMBL" id="SDK21290.1"/>
    </source>
</evidence>
<evidence type="ECO:0000313" key="2">
    <source>
        <dbReference type="Proteomes" id="UP000326500"/>
    </source>
</evidence>
<gene>
    <name evidence="1" type="ORF">SAMN04488571_105132</name>
</gene>
<proteinExistence type="predicted"/>
<reference evidence="1 2" key="1">
    <citation type="submission" date="2016-10" db="EMBL/GenBank/DDBJ databases">
        <authorList>
            <person name="Varghese N."/>
            <person name="Submissions S."/>
        </authorList>
    </citation>
    <scope>NUCLEOTIDE SEQUENCE [LARGE SCALE GENOMIC DNA]</scope>
    <source>
        <strain evidence="1 2">DSM 2373</strain>
    </source>
</reference>
<dbReference type="RefSeq" id="WP_066957972.1">
    <property type="nucleotide sequence ID" value="NZ_BCNX01000008.1"/>
</dbReference>
<protein>
    <submittedName>
        <fullName evidence="1">Uncharacterized protein</fullName>
    </submittedName>
</protein>
<sequence>MQRRPEANWIKIRQRRVIDEKEYYADRLYATQQAAATYARQLDRQGKEVLILPVTREGGVRGYAAFVRR</sequence>
<dbReference type="Proteomes" id="UP000326500">
    <property type="component" value="Unassembled WGS sequence"/>
</dbReference>
<dbReference type="AlphaFoldDB" id="A0A1G9A4C5"/>
<keyword evidence="2" id="KW-1185">Reference proteome</keyword>
<dbReference type="EMBL" id="FNFT01000005">
    <property type="protein sequence ID" value="SDK21290.1"/>
    <property type="molecule type" value="Genomic_DNA"/>
</dbReference>
<organism evidence="1 2">
    <name type="scientific">Methanoculleus thermophilus</name>
    <dbReference type="NCBI Taxonomy" id="2200"/>
    <lineage>
        <taxon>Archaea</taxon>
        <taxon>Methanobacteriati</taxon>
        <taxon>Methanobacteriota</taxon>
        <taxon>Stenosarchaea group</taxon>
        <taxon>Methanomicrobia</taxon>
        <taxon>Methanomicrobiales</taxon>
        <taxon>Methanomicrobiaceae</taxon>
        <taxon>Methanoculleus</taxon>
    </lineage>
</organism>
<accession>A0A1G9A4C5</accession>
<name>A0A1G9A4C5_9EURY</name>